<evidence type="ECO:0000256" key="10">
    <source>
        <dbReference type="ARBA" id="ARBA00023125"/>
    </source>
</evidence>
<comment type="caution">
    <text evidence="15">The sequence shown here is derived from an EMBL/GenBank/DDBJ whole genome shotgun (WGS) entry which is preliminary data.</text>
</comment>
<dbReference type="GO" id="GO:0006281">
    <property type="term" value="P:DNA repair"/>
    <property type="evidence" value="ECO:0007669"/>
    <property type="project" value="UniProtKB-KW"/>
</dbReference>
<dbReference type="SMART" id="SM00487">
    <property type="entry name" value="DEXDc"/>
    <property type="match status" value="1"/>
</dbReference>
<dbReference type="InterPro" id="IPR042493">
    <property type="entry name" value="XPD_DNA_FeS"/>
</dbReference>
<keyword evidence="2" id="KW-0479">Metal-binding</keyword>
<keyword evidence="5 15" id="KW-0378">Hydrolase</keyword>
<evidence type="ECO:0000256" key="9">
    <source>
        <dbReference type="ARBA" id="ARBA00023014"/>
    </source>
</evidence>
<keyword evidence="15" id="KW-0540">Nuclease</keyword>
<organism evidence="15 16">
    <name type="scientific">Pseudoneobacillus rhizosphaerae</name>
    <dbReference type="NCBI Taxonomy" id="2880968"/>
    <lineage>
        <taxon>Bacteria</taxon>
        <taxon>Bacillati</taxon>
        <taxon>Bacillota</taxon>
        <taxon>Bacilli</taxon>
        <taxon>Bacillales</taxon>
        <taxon>Bacillaceae</taxon>
        <taxon>Pseudoneobacillus</taxon>
    </lineage>
</organism>
<keyword evidence="1" id="KW-0004">4Fe-4S</keyword>
<keyword evidence="3" id="KW-0547">Nucleotide-binding</keyword>
<dbReference type="SMART" id="SM00488">
    <property type="entry name" value="DEXDc2"/>
    <property type="match status" value="1"/>
</dbReference>
<dbReference type="InterPro" id="IPR014013">
    <property type="entry name" value="Helic_SF1/SF2_ATP-bd_DinG/Rad3"/>
</dbReference>
<accession>A0A9C7L955</accession>
<reference evidence="15" key="1">
    <citation type="submission" date="2021-10" db="EMBL/GenBank/DDBJ databases">
        <authorList>
            <person name="Criscuolo A."/>
        </authorList>
    </citation>
    <scope>NUCLEOTIDE SEQUENCE</scope>
    <source>
        <strain evidence="15">CIP111885</strain>
    </source>
</reference>
<dbReference type="PANTHER" id="PTHR11472">
    <property type="entry name" value="DNA REPAIR DEAD HELICASE RAD3/XP-D SUBFAMILY MEMBER"/>
    <property type="match status" value="1"/>
</dbReference>
<dbReference type="Proteomes" id="UP000789845">
    <property type="component" value="Unassembled WGS sequence"/>
</dbReference>
<dbReference type="GO" id="GO:0003677">
    <property type="term" value="F:DNA binding"/>
    <property type="evidence" value="ECO:0007669"/>
    <property type="project" value="UniProtKB-KW"/>
</dbReference>
<comment type="similarity">
    <text evidence="13">Belongs to the helicase family. DinG subfamily.</text>
</comment>
<dbReference type="PROSITE" id="PS51193">
    <property type="entry name" value="HELICASE_ATP_BIND_2"/>
    <property type="match status" value="1"/>
</dbReference>
<dbReference type="Gene3D" id="3.90.320.10">
    <property type="match status" value="1"/>
</dbReference>
<dbReference type="EC" id="3.1.-.-" evidence="15"/>
<evidence type="ECO:0000256" key="11">
    <source>
        <dbReference type="ARBA" id="ARBA00023204"/>
    </source>
</evidence>
<evidence type="ECO:0000259" key="14">
    <source>
        <dbReference type="PROSITE" id="PS51193"/>
    </source>
</evidence>
<dbReference type="InterPro" id="IPR045028">
    <property type="entry name" value="DinG/Rad3-like"/>
</dbReference>
<keyword evidence="16" id="KW-1185">Reference proteome</keyword>
<dbReference type="SUPFAM" id="SSF52540">
    <property type="entry name" value="P-loop containing nucleoside triphosphate hydrolases"/>
    <property type="match status" value="2"/>
</dbReference>
<dbReference type="InterPro" id="IPR006555">
    <property type="entry name" value="ATP-dep_Helicase_C"/>
</dbReference>
<dbReference type="EMBL" id="CAKJTG010000001">
    <property type="protein sequence ID" value="CAG9606468.1"/>
    <property type="molecule type" value="Genomic_DNA"/>
</dbReference>
<dbReference type="InterPro" id="IPR027417">
    <property type="entry name" value="P-loop_NTPase"/>
</dbReference>
<gene>
    <name evidence="15" type="primary">dinG_1</name>
    <name evidence="15" type="ORF">NEOCIP111885_00156</name>
</gene>
<dbReference type="GO" id="GO:0046872">
    <property type="term" value="F:metal ion binding"/>
    <property type="evidence" value="ECO:0007669"/>
    <property type="project" value="UniProtKB-KW"/>
</dbReference>
<evidence type="ECO:0000256" key="3">
    <source>
        <dbReference type="ARBA" id="ARBA00022741"/>
    </source>
</evidence>
<dbReference type="GO" id="GO:0004527">
    <property type="term" value="F:exonuclease activity"/>
    <property type="evidence" value="ECO:0007669"/>
    <property type="project" value="UniProtKB-KW"/>
</dbReference>
<evidence type="ECO:0000256" key="1">
    <source>
        <dbReference type="ARBA" id="ARBA00022485"/>
    </source>
</evidence>
<keyword evidence="6" id="KW-0347">Helicase</keyword>
<dbReference type="Gene3D" id="1.10.30.20">
    <property type="entry name" value="Bacterial XPD DNA helicase, FeS cluster domain"/>
    <property type="match status" value="1"/>
</dbReference>
<dbReference type="GO" id="GO:0005524">
    <property type="term" value="F:ATP binding"/>
    <property type="evidence" value="ECO:0007669"/>
    <property type="project" value="UniProtKB-KW"/>
</dbReference>
<dbReference type="Pfam" id="PF13307">
    <property type="entry name" value="Helicase_C_2"/>
    <property type="match status" value="1"/>
</dbReference>
<dbReference type="AlphaFoldDB" id="A0A9C7L955"/>
<name>A0A9C7L955_9BACI</name>
<evidence type="ECO:0000256" key="12">
    <source>
        <dbReference type="ARBA" id="ARBA00023235"/>
    </source>
</evidence>
<dbReference type="InterPro" id="IPR014001">
    <property type="entry name" value="Helicase_ATP-bd"/>
</dbReference>
<evidence type="ECO:0000256" key="4">
    <source>
        <dbReference type="ARBA" id="ARBA00022763"/>
    </source>
</evidence>
<keyword evidence="4" id="KW-0227">DNA damage</keyword>
<keyword evidence="10" id="KW-0238">DNA-binding</keyword>
<dbReference type="SMART" id="SM00491">
    <property type="entry name" value="HELICc2"/>
    <property type="match status" value="1"/>
</dbReference>
<evidence type="ECO:0000256" key="2">
    <source>
        <dbReference type="ARBA" id="ARBA00022723"/>
    </source>
</evidence>
<dbReference type="Gene3D" id="3.40.50.300">
    <property type="entry name" value="P-loop containing nucleotide triphosphate hydrolases"/>
    <property type="match status" value="2"/>
</dbReference>
<dbReference type="InterPro" id="IPR011604">
    <property type="entry name" value="PDDEXK-like_dom_sf"/>
</dbReference>
<keyword evidence="15" id="KW-0269">Exonuclease</keyword>
<evidence type="ECO:0000313" key="16">
    <source>
        <dbReference type="Proteomes" id="UP000789845"/>
    </source>
</evidence>
<keyword evidence="9" id="KW-0411">Iron-sulfur</keyword>
<evidence type="ECO:0000256" key="8">
    <source>
        <dbReference type="ARBA" id="ARBA00023004"/>
    </source>
</evidence>
<protein>
    <submittedName>
        <fullName evidence="15">3'-5' exonuclease DinG</fullName>
        <ecNumber evidence="15">3.1.-.-</ecNumber>
    </submittedName>
</protein>
<dbReference type="PANTHER" id="PTHR11472:SF34">
    <property type="entry name" value="REGULATOR OF TELOMERE ELONGATION HELICASE 1"/>
    <property type="match status" value="1"/>
</dbReference>
<evidence type="ECO:0000256" key="6">
    <source>
        <dbReference type="ARBA" id="ARBA00022806"/>
    </source>
</evidence>
<evidence type="ECO:0000256" key="13">
    <source>
        <dbReference type="ARBA" id="ARBA00038058"/>
    </source>
</evidence>
<dbReference type="GO" id="GO:0051539">
    <property type="term" value="F:4 iron, 4 sulfur cluster binding"/>
    <property type="evidence" value="ECO:0007669"/>
    <property type="project" value="UniProtKB-KW"/>
</dbReference>
<proteinExistence type="inferred from homology"/>
<dbReference type="Pfam" id="PF06733">
    <property type="entry name" value="DEAD_2"/>
    <property type="match status" value="1"/>
</dbReference>
<dbReference type="GO" id="GO:0016818">
    <property type="term" value="F:hydrolase activity, acting on acid anhydrides, in phosphorus-containing anhydrides"/>
    <property type="evidence" value="ECO:0007669"/>
    <property type="project" value="InterPro"/>
</dbReference>
<sequence>MNNLIQVSIRSLVEYVFTSGSIDIRFRTALSMIEGTKAHQKLQSAYREHDLKEVPLKTQLEWNRYQYEIDGRCDGILFEENKVTIDEIKSTSMKLSAIPDNGYPVHWAQAIFYAYIYSKKEGLETINVRLTYYQIVSEEIKRLTQSFTSSELESFVFDTISQFAPFAELKYEHIQNRNESIKQLAFPFEQFRPGQRKLAGAVYKTIIDKKNLFAMAPTGIGKTISTSFPAIKAMGEGHIGKVFYLTAKTITRQAAEEAFQLMKQKGLCLNSVTITAKDKACFKEETICQKDYCEFANGYYDRLNAALIDIFQNEQSIDRTKIESYARKHTLCPFEFSLDLSYVADVVICDYNYIFDPKVSLKRLIEDQKKETCLLVDEAHNLVDRAREMFSAEIFKSPFLTLKKEYQTKNSTLSRTAKGINDFLLAIKKEIQSSGNPIVETIANELLEGLEQFKIEAEIELLKQAGGKTDELLLETYFFVQNFLRIHKLYDDRFTTYVELEKSEVRLKIFCLDPSHQLSKMSKGYRSFVYFSATLSPIDYYQSLLGAKTEDYLINIPSPFSSDQTDFHIEPLSTRYKDRERTKDQIVNLLTSLLKNRTGNFLIFFPSYQYMMTVYDAFQGELQNINVLLQAQGMSEIEREEFLATFQPNTSGTLVGFAVLGGIFSEGVDLKGDRLNGVIIVGVGLPQIGLERDLIKDYFQKVGKNGYDYSYVYPGINKVLQAGGRLIRSEEDEGLIVLIDDRFLQPKYQKLLPTEWKENKQNLNIFTH</sequence>
<keyword evidence="12" id="KW-0413">Isomerase</keyword>
<evidence type="ECO:0000313" key="15">
    <source>
        <dbReference type="EMBL" id="CAG9606468.1"/>
    </source>
</evidence>
<dbReference type="GO" id="GO:0003678">
    <property type="term" value="F:DNA helicase activity"/>
    <property type="evidence" value="ECO:0007669"/>
    <property type="project" value="InterPro"/>
</dbReference>
<dbReference type="InterPro" id="IPR006554">
    <property type="entry name" value="Helicase-like_DEXD_c2"/>
</dbReference>
<keyword evidence="7" id="KW-0067">ATP-binding</keyword>
<evidence type="ECO:0000256" key="7">
    <source>
        <dbReference type="ARBA" id="ARBA00022840"/>
    </source>
</evidence>
<evidence type="ECO:0000256" key="5">
    <source>
        <dbReference type="ARBA" id="ARBA00022801"/>
    </source>
</evidence>
<keyword evidence="11" id="KW-0234">DNA repair</keyword>
<dbReference type="RefSeq" id="WP_230494755.1">
    <property type="nucleotide sequence ID" value="NZ_CAKJTG010000001.1"/>
</dbReference>
<dbReference type="Gene3D" id="1.10.275.40">
    <property type="match status" value="1"/>
</dbReference>
<keyword evidence="8" id="KW-0408">Iron</keyword>
<dbReference type="InterPro" id="IPR010614">
    <property type="entry name" value="RAD3-like_helicase_DEAD"/>
</dbReference>
<feature type="domain" description="Helicase ATP-binding" evidence="14">
    <location>
        <begin position="181"/>
        <end position="457"/>
    </location>
</feature>